<dbReference type="Pfam" id="PF02826">
    <property type="entry name" value="2-Hacid_dh_C"/>
    <property type="match status" value="1"/>
</dbReference>
<dbReference type="Gene3D" id="3.40.50.720">
    <property type="entry name" value="NAD(P)-binding Rossmann-like Domain"/>
    <property type="match status" value="2"/>
</dbReference>
<evidence type="ECO:0000259" key="3">
    <source>
        <dbReference type="Pfam" id="PF02826"/>
    </source>
</evidence>
<keyword evidence="2" id="KW-0520">NAD</keyword>
<dbReference type="InterPro" id="IPR029753">
    <property type="entry name" value="D-isomer_DH_CS"/>
</dbReference>
<dbReference type="PANTHER" id="PTHR10996">
    <property type="entry name" value="2-HYDROXYACID DEHYDROGENASE-RELATED"/>
    <property type="match status" value="1"/>
</dbReference>
<dbReference type="PANTHER" id="PTHR10996:SF178">
    <property type="entry name" value="2-HYDROXYACID DEHYDROGENASE YGL185C-RELATED"/>
    <property type="match status" value="1"/>
</dbReference>
<dbReference type="PROSITE" id="PS00671">
    <property type="entry name" value="D_2_HYDROXYACID_DH_3"/>
    <property type="match status" value="1"/>
</dbReference>
<feature type="domain" description="D-isomer specific 2-hydroxyacid dehydrogenase NAD-binding" evidence="3">
    <location>
        <begin position="106"/>
        <end position="277"/>
    </location>
</feature>
<dbReference type="InterPro" id="IPR036291">
    <property type="entry name" value="NAD(P)-bd_dom_sf"/>
</dbReference>
<sequence length="314" mass="32967">MQTVRTVSFPDQQLLDDLSPLPEGLRGVVWDLKEDPDGGALAEIDGVILPYINAGEVLGSLARVEQLKFVQTQSTGYDGVIEAAGPDAGVANASGVHAAATAELAIGLILAKLRGIDQAVRDQQHGLWRPERRQSLADRRVLLVGVGGIGHEIARRLEPFEVTVTRVGSSARTDEQGEVHASSELTALAAAHDILVSVLPLNGHTHQLIGEEVLAALPDGALVVNVGRGAVVDTAALTKEVLSGRLHCALDVVDPEPLPQDHPLWAATNALITPHVGGNASAFQPRILKLLRKQLEALAAGHAPANLVQAGPFA</sequence>
<dbReference type="AlphaFoldDB" id="A0A3B0FDC5"/>
<dbReference type="GO" id="GO:0016618">
    <property type="term" value="F:hydroxypyruvate reductase [NAD(P)H] activity"/>
    <property type="evidence" value="ECO:0007669"/>
    <property type="project" value="TreeGrafter"/>
</dbReference>
<gene>
    <name evidence="4" type="ORF">D7Z96_17145</name>
</gene>
<reference evidence="4 5" key="1">
    <citation type="submission" date="2018-10" db="EMBL/GenBank/DDBJ databases">
        <title>Genome-guide identification and characterization of bacteria that degrade polycyclic aromatic hydrocarbons and resist hexavalent chromium simultaneously.</title>
        <authorList>
            <person name="Feng H."/>
        </authorList>
    </citation>
    <scope>NUCLEOTIDE SEQUENCE [LARGE SCALE GENOMIC DNA]</scope>
    <source>
        <strain evidence="4 5">J015</strain>
    </source>
</reference>
<evidence type="ECO:0000313" key="4">
    <source>
        <dbReference type="EMBL" id="RKO20933.1"/>
    </source>
</evidence>
<dbReference type="SUPFAM" id="SSF51735">
    <property type="entry name" value="NAD(P)-binding Rossmann-fold domains"/>
    <property type="match status" value="1"/>
</dbReference>
<dbReference type="RefSeq" id="WP_120693292.1">
    <property type="nucleotide sequence ID" value="NZ_RBNH01000019.1"/>
</dbReference>
<proteinExistence type="predicted"/>
<name>A0A3B0FDC5_PSEPS</name>
<comment type="caution">
    <text evidence="4">The sequence shown here is derived from an EMBL/GenBank/DDBJ whole genome shotgun (WGS) entry which is preliminary data.</text>
</comment>
<dbReference type="Proteomes" id="UP000273159">
    <property type="component" value="Unassembled WGS sequence"/>
</dbReference>
<dbReference type="CDD" id="cd12166">
    <property type="entry name" value="2-Hacid_dh_7"/>
    <property type="match status" value="1"/>
</dbReference>
<evidence type="ECO:0000313" key="5">
    <source>
        <dbReference type="Proteomes" id="UP000273159"/>
    </source>
</evidence>
<dbReference type="SUPFAM" id="SSF52283">
    <property type="entry name" value="Formate/glycerate dehydrogenase catalytic domain-like"/>
    <property type="match status" value="1"/>
</dbReference>
<dbReference type="InterPro" id="IPR006140">
    <property type="entry name" value="D-isomer_DH_NAD-bd"/>
</dbReference>
<evidence type="ECO:0000256" key="1">
    <source>
        <dbReference type="ARBA" id="ARBA00023002"/>
    </source>
</evidence>
<reference evidence="5" key="2">
    <citation type="submission" date="2018-10" db="EMBL/GenBank/DDBJ databases">
        <authorList>
            <person name="Wang Y."/>
            <person name="Wang J."/>
            <person name="Yang X."/>
            <person name="Wang Z."/>
            <person name="Huang Y."/>
        </authorList>
    </citation>
    <scope>NUCLEOTIDE SEQUENCE [LARGE SCALE GENOMIC DNA]</scope>
    <source>
        <strain evidence="5">J015</strain>
    </source>
</reference>
<accession>A0A3B0FDC5</accession>
<organism evidence="4 5">
    <name type="scientific">Pseudarthrobacter phenanthrenivorans</name>
    <name type="common">Arthrobacter phenanthrenivorans</name>
    <dbReference type="NCBI Taxonomy" id="361575"/>
    <lineage>
        <taxon>Bacteria</taxon>
        <taxon>Bacillati</taxon>
        <taxon>Actinomycetota</taxon>
        <taxon>Actinomycetes</taxon>
        <taxon>Micrococcales</taxon>
        <taxon>Micrococcaceae</taxon>
        <taxon>Pseudarthrobacter</taxon>
    </lineage>
</organism>
<dbReference type="InterPro" id="IPR050223">
    <property type="entry name" value="D-isomer_2-hydroxyacid_DH"/>
</dbReference>
<protein>
    <submittedName>
        <fullName evidence="4">Hydroxyacid dehydrogenase</fullName>
    </submittedName>
</protein>
<evidence type="ECO:0000256" key="2">
    <source>
        <dbReference type="ARBA" id="ARBA00023027"/>
    </source>
</evidence>
<dbReference type="EMBL" id="RBNH01000019">
    <property type="protein sequence ID" value="RKO20933.1"/>
    <property type="molecule type" value="Genomic_DNA"/>
</dbReference>
<dbReference type="GO" id="GO:0030267">
    <property type="term" value="F:glyoxylate reductase (NADPH) activity"/>
    <property type="evidence" value="ECO:0007669"/>
    <property type="project" value="TreeGrafter"/>
</dbReference>
<dbReference type="GO" id="GO:0005829">
    <property type="term" value="C:cytosol"/>
    <property type="evidence" value="ECO:0007669"/>
    <property type="project" value="TreeGrafter"/>
</dbReference>
<keyword evidence="1" id="KW-0560">Oxidoreductase</keyword>
<dbReference type="GO" id="GO:0051287">
    <property type="term" value="F:NAD binding"/>
    <property type="evidence" value="ECO:0007669"/>
    <property type="project" value="InterPro"/>
</dbReference>